<sequence length="409" mass="47041">MFSSFFPRPALFFSTAALFSLAAVFLWFDGASQLVFHLPTFARYAGKALPDSAWRFLQPDDLWFYCYFAALTALFATVWSFASPHPWQRWSVLGTALILFITWFDVHVGVTINAWYGPFYDLIQRALTKAGSVSIADFYQQIGDFLSIALIAVVIGVLNAFFISHWIFRWRTAMNDWYMAHWQKLRHVEGAAQRVQKDTMRFSSTLEDWGVSLIQAVMTLVAFLPVLVGLSQHVKSVPILGHTPYGLVLAALFWSLFGTLLLGLVGVKLPGLEFRNQRVEAAYRKELVYGEDDARRAAPATVRELFSRVRYNYFRLWFHYLYFNVTRILYLQVDSMFGLFILLPTIIAGGLTLGLLQQITNVFDQVRQAFQYLITSWSTLVSLMSIYKRLRSFERVIEGENRQEALQQN</sequence>
<feature type="transmembrane region" description="Helical" evidence="6">
    <location>
        <begin position="369"/>
        <end position="387"/>
    </location>
</feature>
<keyword evidence="5 6" id="KW-0472">Membrane</keyword>
<keyword evidence="3 6" id="KW-0812">Transmembrane</keyword>
<feature type="transmembrane region" description="Helical" evidence="6">
    <location>
        <begin position="145"/>
        <end position="168"/>
    </location>
</feature>
<comment type="subcellular location">
    <subcellularLocation>
        <location evidence="1">Cell membrane</location>
        <topology evidence="1">Multi-pass membrane protein</topology>
    </subcellularLocation>
</comment>
<accession>A0ABM6S4X2</accession>
<proteinExistence type="predicted"/>
<dbReference type="GeneID" id="84632985"/>
<keyword evidence="4 6" id="KW-1133">Transmembrane helix</keyword>
<dbReference type="RefSeq" id="WP_084970130.1">
    <property type="nucleotide sequence ID" value="NZ_CP026378.1"/>
</dbReference>
<evidence type="ECO:0000256" key="5">
    <source>
        <dbReference type="ARBA" id="ARBA00023136"/>
    </source>
</evidence>
<gene>
    <name evidence="7" type="ORF">C2E16_18880</name>
</gene>
<dbReference type="SUPFAM" id="SSF90123">
    <property type="entry name" value="ABC transporter transmembrane region"/>
    <property type="match status" value="1"/>
</dbReference>
<keyword evidence="8" id="KW-1185">Reference proteome</keyword>
<dbReference type="NCBIfam" id="NF009036">
    <property type="entry name" value="PRK12369.1"/>
    <property type="match status" value="1"/>
</dbReference>
<feature type="transmembrane region" description="Helical" evidence="6">
    <location>
        <begin position="62"/>
        <end position="82"/>
    </location>
</feature>
<organism evidence="7 8">
    <name type="scientific">Mixta calida</name>
    <dbReference type="NCBI Taxonomy" id="665913"/>
    <lineage>
        <taxon>Bacteria</taxon>
        <taxon>Pseudomonadati</taxon>
        <taxon>Pseudomonadota</taxon>
        <taxon>Gammaproteobacteria</taxon>
        <taxon>Enterobacterales</taxon>
        <taxon>Erwiniaceae</taxon>
        <taxon>Mixta</taxon>
    </lineage>
</organism>
<feature type="transmembrane region" description="Helical" evidence="6">
    <location>
        <begin position="209"/>
        <end position="230"/>
    </location>
</feature>
<evidence type="ECO:0000256" key="6">
    <source>
        <dbReference type="SAM" id="Phobius"/>
    </source>
</evidence>
<dbReference type="InterPro" id="IPR009248">
    <property type="entry name" value="SbmA_BacA"/>
</dbReference>
<dbReference type="InterPro" id="IPR036640">
    <property type="entry name" value="ABC1_TM_sf"/>
</dbReference>
<dbReference type="EMBL" id="CP026378">
    <property type="protein sequence ID" value="AUY26754.1"/>
    <property type="molecule type" value="Genomic_DNA"/>
</dbReference>
<name>A0ABM6S4X2_9GAMM</name>
<feature type="transmembrane region" description="Helical" evidence="6">
    <location>
        <begin position="94"/>
        <end position="116"/>
    </location>
</feature>
<dbReference type="NCBIfam" id="NF008306">
    <property type="entry name" value="PRK11098.1"/>
    <property type="match status" value="1"/>
</dbReference>
<feature type="transmembrane region" description="Helical" evidence="6">
    <location>
        <begin position="337"/>
        <end position="357"/>
    </location>
</feature>
<dbReference type="PANTHER" id="PTHR11384">
    <property type="entry name" value="ATP-BINDING CASSETTE, SUB-FAMILY D MEMBER"/>
    <property type="match status" value="1"/>
</dbReference>
<evidence type="ECO:0000256" key="1">
    <source>
        <dbReference type="ARBA" id="ARBA00004651"/>
    </source>
</evidence>
<keyword evidence="2" id="KW-0813">Transport</keyword>
<dbReference type="Proteomes" id="UP000237673">
    <property type="component" value="Chromosome"/>
</dbReference>
<dbReference type="InterPro" id="IPR050835">
    <property type="entry name" value="ABC_transporter_sub-D"/>
</dbReference>
<evidence type="ECO:0000256" key="2">
    <source>
        <dbReference type="ARBA" id="ARBA00022448"/>
    </source>
</evidence>
<dbReference type="PANTHER" id="PTHR11384:SF59">
    <property type="entry name" value="LYSOSOMAL COBALAMIN TRANSPORTER ABCD4"/>
    <property type="match status" value="1"/>
</dbReference>
<protein>
    <submittedName>
        <fullName evidence="7">Peptide transporter</fullName>
    </submittedName>
</protein>
<evidence type="ECO:0000313" key="8">
    <source>
        <dbReference type="Proteomes" id="UP000237673"/>
    </source>
</evidence>
<dbReference type="Pfam" id="PF05992">
    <property type="entry name" value="SbmA_BacA"/>
    <property type="match status" value="1"/>
</dbReference>
<evidence type="ECO:0000256" key="4">
    <source>
        <dbReference type="ARBA" id="ARBA00022989"/>
    </source>
</evidence>
<evidence type="ECO:0000313" key="7">
    <source>
        <dbReference type="EMBL" id="AUY26754.1"/>
    </source>
</evidence>
<reference evidence="7 8" key="1">
    <citation type="submission" date="2018-01" db="EMBL/GenBank/DDBJ databases">
        <title>Complete and assembled Genome of Pantoea calida DSM22759T.</title>
        <authorList>
            <person name="Stevens M.J.A."/>
            <person name="Zurfluh K."/>
            <person name="Stephan R."/>
        </authorList>
    </citation>
    <scope>NUCLEOTIDE SEQUENCE [LARGE SCALE GENOMIC DNA]</scope>
    <source>
        <strain evidence="7 8">DSM 22759</strain>
    </source>
</reference>
<feature type="transmembrane region" description="Helical" evidence="6">
    <location>
        <begin position="245"/>
        <end position="267"/>
    </location>
</feature>
<evidence type="ECO:0000256" key="3">
    <source>
        <dbReference type="ARBA" id="ARBA00022692"/>
    </source>
</evidence>